<dbReference type="Pfam" id="PF13191">
    <property type="entry name" value="AAA_16"/>
    <property type="match status" value="1"/>
</dbReference>
<dbReference type="GO" id="GO:0004016">
    <property type="term" value="F:adenylate cyclase activity"/>
    <property type="evidence" value="ECO:0007669"/>
    <property type="project" value="TreeGrafter"/>
</dbReference>
<evidence type="ECO:0000256" key="2">
    <source>
        <dbReference type="ARBA" id="ARBA00022840"/>
    </source>
</evidence>
<keyword evidence="2" id="KW-0067">ATP-binding</keyword>
<keyword evidence="6" id="KW-1185">Reference proteome</keyword>
<keyword evidence="1" id="KW-0547">Nucleotide-binding</keyword>
<dbReference type="OrthoDB" id="134712at2"/>
<gene>
    <name evidence="5" type="ORF">FHX44_117571</name>
</gene>
<dbReference type="AlphaFoldDB" id="A0A561T3D7"/>
<evidence type="ECO:0000313" key="6">
    <source>
        <dbReference type="Proteomes" id="UP000321261"/>
    </source>
</evidence>
<comment type="caution">
    <text evidence="5">The sequence shown here is derived from an EMBL/GenBank/DDBJ whole genome shotgun (WGS) entry which is preliminary data.</text>
</comment>
<feature type="domain" description="Orc1-like AAA ATPase" evidence="4">
    <location>
        <begin position="3"/>
        <end position="174"/>
    </location>
</feature>
<dbReference type="RefSeq" id="WP_147260084.1">
    <property type="nucleotide sequence ID" value="NZ_VIWU01000001.1"/>
</dbReference>
<evidence type="ECO:0000259" key="4">
    <source>
        <dbReference type="Pfam" id="PF13191"/>
    </source>
</evidence>
<evidence type="ECO:0000256" key="3">
    <source>
        <dbReference type="SAM" id="Coils"/>
    </source>
</evidence>
<dbReference type="Proteomes" id="UP000321261">
    <property type="component" value="Unassembled WGS sequence"/>
</dbReference>
<evidence type="ECO:0000313" key="5">
    <source>
        <dbReference type="EMBL" id="TWF81626.1"/>
    </source>
</evidence>
<dbReference type="Gene3D" id="3.40.50.300">
    <property type="entry name" value="P-loop containing nucleotide triphosphate hydrolases"/>
    <property type="match status" value="1"/>
</dbReference>
<name>A0A561T3D7_9PSEU</name>
<protein>
    <submittedName>
        <fullName evidence="5">AAA ATPase-like protein</fullName>
    </submittedName>
</protein>
<accession>A0A561T3D7</accession>
<dbReference type="GO" id="GO:0005524">
    <property type="term" value="F:ATP binding"/>
    <property type="evidence" value="ECO:0007669"/>
    <property type="project" value="UniProtKB-KW"/>
</dbReference>
<dbReference type="InterPro" id="IPR041664">
    <property type="entry name" value="AAA_16"/>
</dbReference>
<feature type="coiled-coil region" evidence="3">
    <location>
        <begin position="930"/>
        <end position="957"/>
    </location>
</feature>
<dbReference type="InterPro" id="IPR027417">
    <property type="entry name" value="P-loop_NTPase"/>
</dbReference>
<keyword evidence="3" id="KW-0175">Coiled coil</keyword>
<proteinExistence type="predicted"/>
<dbReference type="GO" id="GO:0005737">
    <property type="term" value="C:cytoplasm"/>
    <property type="evidence" value="ECO:0007669"/>
    <property type="project" value="TreeGrafter"/>
</dbReference>
<organism evidence="5 6">
    <name type="scientific">Pseudonocardia hierapolitana</name>
    <dbReference type="NCBI Taxonomy" id="1128676"/>
    <lineage>
        <taxon>Bacteria</taxon>
        <taxon>Bacillati</taxon>
        <taxon>Actinomycetota</taxon>
        <taxon>Actinomycetes</taxon>
        <taxon>Pseudonocardiales</taxon>
        <taxon>Pseudonocardiaceae</taxon>
        <taxon>Pseudonocardia</taxon>
    </lineage>
</organism>
<reference evidence="5 6" key="1">
    <citation type="submission" date="2019-06" db="EMBL/GenBank/DDBJ databases">
        <title>Sequencing the genomes of 1000 actinobacteria strains.</title>
        <authorList>
            <person name="Klenk H.-P."/>
        </authorList>
    </citation>
    <scope>NUCLEOTIDE SEQUENCE [LARGE SCALE GENOMIC DNA]</scope>
    <source>
        <strain evidence="5 6">DSM 45671</strain>
    </source>
</reference>
<dbReference type="SUPFAM" id="SSF52540">
    <property type="entry name" value="P-loop containing nucleoside triphosphate hydrolases"/>
    <property type="match status" value="1"/>
</dbReference>
<dbReference type="EMBL" id="VIWU01000001">
    <property type="protein sequence ID" value="TWF81626.1"/>
    <property type="molecule type" value="Genomic_DNA"/>
</dbReference>
<sequence>MAFVGRARPLARLLAAVEGAAAGRAALVLVSGEAGIGKSTLIGEAAARADLPVGWGTCRDAGRAPAFWPWSVALRTLLDATGPDDARSVAADDAPELARLLPELADAAAIADDAGQTEAARLRLFDATARVLERLARRRPLIVVLDDLQWADPSTLALLEFVAQPHRPVPLAVVGAYRHDELTEDAARTLAVLARRGEAIPLRGLDPPEVHDLVVATAGETGGRWAADIHRRSGGHPFLVCQLAELLDDGAGPGAALPPAAQDLVRGRVARLSPSGRALLRAAALMGNELVPDVLAEVCELDAAMVAALADDAVRAGVLVRDGSGTRMAHDLFRETVAADLPAPERLALHRRITEALEHRHARGGAVAPADLARHAAAAVPLAGPDAAVRWARVAAAGERARLAFAEAAAHLARARRAVEDVGAAGAVLVDLLVEEGDARARAGDPGAARAVLDDAWGRAGALGDAQRRGHVALGVQRLGARFAMPREDVVAALDEARSALHGTGTALEAQLTAALARELQHSVPGQRHRARPLSERALALAHDLDDPATLGACLLARHDVLWTVGRAHERVAVAREIAVVAARAGDAERHAEGLLLTANALLEGGSPAFRPALEEYLAAAERLGQPRHRYMARTREAALALLDGRLGEAEERIAAAAALGERIGEPDAGNVRMSQLLGLAWARSDPEELRATAREAVRWWVGVPSHAHAVAAGLHVRAGDLDAGRRALDTVVSLGAWREDSSYLWSVFVGGMAAAAAVLGDRPLCAELLPELAAVAGTCGVNGALVCFTGSNAHWAGVLAAVLGRTDDAHRHLGQALHVHRQLGAAVWEVETRRALAALDPAAGHAEQADRLAADLGLPAPAADAELRRDGDVWRVRYRDASAHLGPLKGLADLATLLASPGRDVHVLDLVDAGPHDRASGPLLDATGAAAYRRRLAEMDEELAEARAARDTAREERCDTERAALLAELARAAGLAGRARTLGSSTVERARKAVSGRLREAMSRIGAVLPELGAHLDRSVTTGTTCRYDPPDRLTWRL</sequence>
<evidence type="ECO:0000256" key="1">
    <source>
        <dbReference type="ARBA" id="ARBA00022741"/>
    </source>
</evidence>
<dbReference type="PANTHER" id="PTHR16305:SF35">
    <property type="entry name" value="TRANSCRIPTIONAL ACTIVATOR DOMAIN"/>
    <property type="match status" value="1"/>
</dbReference>
<dbReference type="PANTHER" id="PTHR16305">
    <property type="entry name" value="TESTICULAR SOLUBLE ADENYLYL CYCLASE"/>
    <property type="match status" value="1"/>
</dbReference>